<organism evidence="1 2">
    <name type="scientific">Pisolithus tinctorius Marx 270</name>
    <dbReference type="NCBI Taxonomy" id="870435"/>
    <lineage>
        <taxon>Eukaryota</taxon>
        <taxon>Fungi</taxon>
        <taxon>Dikarya</taxon>
        <taxon>Basidiomycota</taxon>
        <taxon>Agaricomycotina</taxon>
        <taxon>Agaricomycetes</taxon>
        <taxon>Agaricomycetidae</taxon>
        <taxon>Boletales</taxon>
        <taxon>Sclerodermatineae</taxon>
        <taxon>Pisolithaceae</taxon>
        <taxon>Pisolithus</taxon>
    </lineage>
</organism>
<evidence type="ECO:0000313" key="2">
    <source>
        <dbReference type="Proteomes" id="UP000054217"/>
    </source>
</evidence>
<dbReference type="InParanoid" id="A0A0C3INI0"/>
<reference evidence="2" key="2">
    <citation type="submission" date="2015-01" db="EMBL/GenBank/DDBJ databases">
        <title>Evolutionary Origins and Diversification of the Mycorrhizal Mutualists.</title>
        <authorList>
            <consortium name="DOE Joint Genome Institute"/>
            <consortium name="Mycorrhizal Genomics Consortium"/>
            <person name="Kohler A."/>
            <person name="Kuo A."/>
            <person name="Nagy L.G."/>
            <person name="Floudas D."/>
            <person name="Copeland A."/>
            <person name="Barry K.W."/>
            <person name="Cichocki N."/>
            <person name="Veneault-Fourrey C."/>
            <person name="LaButti K."/>
            <person name="Lindquist E.A."/>
            <person name="Lipzen A."/>
            <person name="Lundell T."/>
            <person name="Morin E."/>
            <person name="Murat C."/>
            <person name="Riley R."/>
            <person name="Ohm R."/>
            <person name="Sun H."/>
            <person name="Tunlid A."/>
            <person name="Henrissat B."/>
            <person name="Grigoriev I.V."/>
            <person name="Hibbett D.S."/>
            <person name="Martin F."/>
        </authorList>
    </citation>
    <scope>NUCLEOTIDE SEQUENCE [LARGE SCALE GENOMIC DNA]</scope>
    <source>
        <strain evidence="2">Marx 270</strain>
    </source>
</reference>
<name>A0A0C3INI0_PISTI</name>
<sequence length="83" mass="8554">MMAISPHSGRLTLIMGSADTGTLCTVGSAASAGSYKHVTLLGTATIVPVPASGSSQSERARVEIVLEPSTSCPVNQNVFWSDF</sequence>
<dbReference type="AlphaFoldDB" id="A0A0C3INI0"/>
<proteinExistence type="predicted"/>
<reference evidence="1 2" key="1">
    <citation type="submission" date="2014-04" db="EMBL/GenBank/DDBJ databases">
        <authorList>
            <consortium name="DOE Joint Genome Institute"/>
            <person name="Kuo A."/>
            <person name="Kohler A."/>
            <person name="Costa M.D."/>
            <person name="Nagy L.G."/>
            <person name="Floudas D."/>
            <person name="Copeland A."/>
            <person name="Barry K.W."/>
            <person name="Cichocki N."/>
            <person name="Veneault-Fourrey C."/>
            <person name="LaButti K."/>
            <person name="Lindquist E.A."/>
            <person name="Lipzen A."/>
            <person name="Lundell T."/>
            <person name="Morin E."/>
            <person name="Murat C."/>
            <person name="Sun H."/>
            <person name="Tunlid A."/>
            <person name="Henrissat B."/>
            <person name="Grigoriev I.V."/>
            <person name="Hibbett D.S."/>
            <person name="Martin F."/>
            <person name="Nordberg H.P."/>
            <person name="Cantor M.N."/>
            <person name="Hua S.X."/>
        </authorList>
    </citation>
    <scope>NUCLEOTIDE SEQUENCE [LARGE SCALE GENOMIC DNA]</scope>
    <source>
        <strain evidence="1 2">Marx 270</strain>
    </source>
</reference>
<dbReference type="Proteomes" id="UP000054217">
    <property type="component" value="Unassembled WGS sequence"/>
</dbReference>
<dbReference type="EMBL" id="KN832014">
    <property type="protein sequence ID" value="KIN98522.1"/>
    <property type="molecule type" value="Genomic_DNA"/>
</dbReference>
<dbReference type="HOGENOM" id="CLU_2543506_0_0_1"/>
<accession>A0A0C3INI0</accession>
<evidence type="ECO:0000313" key="1">
    <source>
        <dbReference type="EMBL" id="KIN98522.1"/>
    </source>
</evidence>
<keyword evidence="2" id="KW-1185">Reference proteome</keyword>
<protein>
    <submittedName>
        <fullName evidence="1">Uncharacterized protein</fullName>
    </submittedName>
</protein>
<gene>
    <name evidence="1" type="ORF">M404DRAFT_1005187</name>
</gene>